<evidence type="ECO:0000259" key="10">
    <source>
        <dbReference type="Pfam" id="PF05645"/>
    </source>
</evidence>
<evidence type="ECO:0000256" key="6">
    <source>
        <dbReference type="ARBA" id="ARBA00023163"/>
    </source>
</evidence>
<evidence type="ECO:0000256" key="3">
    <source>
        <dbReference type="ARBA" id="ARBA00011206"/>
    </source>
</evidence>
<feature type="domain" description="DNA-directed RNA polymerase III subunit RPC3 winged-helix" evidence="12">
    <location>
        <begin position="368"/>
        <end position="442"/>
    </location>
</feature>
<keyword evidence="5 9" id="KW-0240">DNA-directed RNA polymerase</keyword>
<evidence type="ECO:0000256" key="2">
    <source>
        <dbReference type="ARBA" id="ARBA00006835"/>
    </source>
</evidence>
<comment type="caution">
    <text evidence="13">The sequence shown here is derived from an EMBL/GenBank/DDBJ whole genome shotgun (WGS) entry which is preliminary data.</text>
</comment>
<sequence>MFLNKRGRATSAFIASETKLSKKNVIESLTILIQHSLVTFFENIENGSQKVFYSLNKKNLLRRPRIGLYLAKIEEKFGKIGLEIANVILTNGILSQEKLVEILRATKAEKVIGYYKDSMFNMVNDRVLVMANQEYFQTTSELKLKMEDNEIKTLAVPPTAKELDEIRSRINEEIYLKQNSRVISGTKRKEYPNSYSDNDHKRYRAYDDESGGDVELDPKSWFVFSFDRLDVYMRNNQLVMFTESITNVGGGSIIKAMLELSDNAIKSCREAKTFTLTTNQIVQKVPAEQEIHKHIILGNDQDNMNMYYAKAEPTQVSMHVVGESIYSFLELITNNKARFLIKTDGIGPGQYYIDFKKAISAIKNKHLQDFVRSNLGNDCVRLLNILSEHDYLDEKQLCKLALTSSVKCRENLMNLANSGFVEIQEIHRSADRAPSRTIYLYTTNEQRQQAALLKIMYQTAAFIYSLIDHEKSVQSKLIAKCKRADVIADPSLLSAYERNCLDKLNSNLEKLQVSLQRIDSMVLVFRDCLS</sequence>
<keyword evidence="14" id="KW-1185">Reference proteome</keyword>
<dbReference type="EMBL" id="LSSN01002412">
    <property type="protein sequence ID" value="OMJ16203.1"/>
    <property type="molecule type" value="Genomic_DNA"/>
</dbReference>
<evidence type="ECO:0000256" key="7">
    <source>
        <dbReference type="ARBA" id="ARBA00023242"/>
    </source>
</evidence>
<evidence type="ECO:0000256" key="1">
    <source>
        <dbReference type="ARBA" id="ARBA00004123"/>
    </source>
</evidence>
<name>A0A1R1XNJ4_9FUNG</name>
<evidence type="ECO:0000256" key="9">
    <source>
        <dbReference type="RuleBase" id="RU367076"/>
    </source>
</evidence>
<evidence type="ECO:0000259" key="11">
    <source>
        <dbReference type="Pfam" id="PF08221"/>
    </source>
</evidence>
<dbReference type="GO" id="GO:0006351">
    <property type="term" value="P:DNA-templated transcription"/>
    <property type="evidence" value="ECO:0007669"/>
    <property type="project" value="InterPro"/>
</dbReference>
<evidence type="ECO:0000256" key="4">
    <source>
        <dbReference type="ARBA" id="ARBA00016689"/>
    </source>
</evidence>
<comment type="subunit">
    <text evidence="3 9">Component of the RNA polymerase III (Pol III) complex consisting of 17 subunits.</text>
</comment>
<feature type="domain" description="RNA polymerase III subunit RPC82-related helix-turn-helix" evidence="11">
    <location>
        <begin position="2"/>
        <end position="43"/>
    </location>
</feature>
<dbReference type="InterPro" id="IPR013197">
    <property type="entry name" value="RNA_pol_III_RPC82-rel_HTH"/>
</dbReference>
<dbReference type="STRING" id="133412.A0A1R1XNJ4"/>
<dbReference type="GO" id="GO:0005666">
    <property type="term" value="C:RNA polymerase III complex"/>
    <property type="evidence" value="ECO:0007669"/>
    <property type="project" value="UniProtKB-UniRule"/>
</dbReference>
<dbReference type="Pfam" id="PF05645">
    <property type="entry name" value="RNA_pol_Rpc82"/>
    <property type="match status" value="1"/>
</dbReference>
<gene>
    <name evidence="13" type="ORF">AYI70_g6757</name>
</gene>
<dbReference type="SUPFAM" id="SSF46785">
    <property type="entry name" value="Winged helix' DNA-binding domain"/>
    <property type="match status" value="1"/>
</dbReference>
<dbReference type="InterPro" id="IPR036388">
    <property type="entry name" value="WH-like_DNA-bd_sf"/>
</dbReference>
<dbReference type="PANTHER" id="PTHR12949:SF0">
    <property type="entry name" value="DNA-DIRECTED RNA POLYMERASE III SUBUNIT RPC3"/>
    <property type="match status" value="1"/>
</dbReference>
<dbReference type="PANTHER" id="PTHR12949">
    <property type="entry name" value="RNA POLYMERASE III DNA DIRECTED -RELATED"/>
    <property type="match status" value="1"/>
</dbReference>
<dbReference type="Gene3D" id="1.10.10.10">
    <property type="entry name" value="Winged helix-like DNA-binding domain superfamily/Winged helix DNA-binding domain"/>
    <property type="match status" value="3"/>
</dbReference>
<accession>A0A1R1XNJ4</accession>
<dbReference type="InterPro" id="IPR055207">
    <property type="entry name" value="POLR3C_WHD"/>
</dbReference>
<proteinExistence type="inferred from homology"/>
<dbReference type="AlphaFoldDB" id="A0A1R1XNJ4"/>
<dbReference type="GO" id="GO:0003697">
    <property type="term" value="F:single-stranded DNA binding"/>
    <property type="evidence" value="ECO:0007669"/>
    <property type="project" value="UniProtKB-UniRule"/>
</dbReference>
<dbReference type="InterPro" id="IPR008806">
    <property type="entry name" value="RNA_pol_III_Rpc82_C"/>
</dbReference>
<comment type="function">
    <text evidence="8 9">DNA-dependent RNA polymerase catalyzes the transcription of DNA into RNA using the four ribonucleoside triphosphates as substrates. Specific core component of RNA polymerase III which synthesizes small RNAs, such as 5S rRNA and tRNAs.</text>
</comment>
<dbReference type="Pfam" id="PF08221">
    <property type="entry name" value="HTH_9"/>
    <property type="match status" value="1"/>
</dbReference>
<evidence type="ECO:0000313" key="14">
    <source>
        <dbReference type="Proteomes" id="UP000187283"/>
    </source>
</evidence>
<dbReference type="Proteomes" id="UP000187283">
    <property type="component" value="Unassembled WGS sequence"/>
</dbReference>
<dbReference type="OrthoDB" id="272392at2759"/>
<organism evidence="13 14">
    <name type="scientific">Smittium culicis</name>
    <dbReference type="NCBI Taxonomy" id="133412"/>
    <lineage>
        <taxon>Eukaryota</taxon>
        <taxon>Fungi</taxon>
        <taxon>Fungi incertae sedis</taxon>
        <taxon>Zoopagomycota</taxon>
        <taxon>Kickxellomycotina</taxon>
        <taxon>Harpellomycetes</taxon>
        <taxon>Harpellales</taxon>
        <taxon>Legeriomycetaceae</taxon>
        <taxon>Smittium</taxon>
    </lineage>
</organism>
<keyword evidence="7 9" id="KW-0539">Nucleus</keyword>
<evidence type="ECO:0000256" key="5">
    <source>
        <dbReference type="ARBA" id="ARBA00022478"/>
    </source>
</evidence>
<evidence type="ECO:0000259" key="12">
    <source>
        <dbReference type="Pfam" id="PF22536"/>
    </source>
</evidence>
<reference evidence="13 14" key="1">
    <citation type="submission" date="2017-01" db="EMBL/GenBank/DDBJ databases">
        <authorList>
            <person name="Mah S.A."/>
            <person name="Swanson W.J."/>
            <person name="Moy G.W."/>
            <person name="Vacquier V.D."/>
        </authorList>
    </citation>
    <scope>NUCLEOTIDE SEQUENCE [LARGE SCALE GENOMIC DNA]</scope>
    <source>
        <strain evidence="13 14">GSMNP</strain>
    </source>
</reference>
<dbReference type="InterPro" id="IPR039748">
    <property type="entry name" value="RPC3"/>
</dbReference>
<feature type="domain" description="RNA polymerase III Rpc82 C -terminal" evidence="10">
    <location>
        <begin position="120"/>
        <end position="360"/>
    </location>
</feature>
<dbReference type="Pfam" id="PF22536">
    <property type="entry name" value="WHD_POLR3C"/>
    <property type="match status" value="1"/>
</dbReference>
<comment type="similarity">
    <text evidence="2 9">Belongs to the RNA polymerase beta chain family.</text>
</comment>
<evidence type="ECO:0000256" key="8">
    <source>
        <dbReference type="ARBA" id="ARBA00025127"/>
    </source>
</evidence>
<dbReference type="InterPro" id="IPR036390">
    <property type="entry name" value="WH_DNA-bd_sf"/>
</dbReference>
<keyword evidence="6 9" id="KW-0804">Transcription</keyword>
<evidence type="ECO:0000313" key="13">
    <source>
        <dbReference type="EMBL" id="OMJ16203.1"/>
    </source>
</evidence>
<protein>
    <recommendedName>
        <fullName evidence="4 9">DNA-directed RNA polymerase III subunit RPC3</fullName>
        <shortName evidence="9">RNA polymerase III subunit C3</shortName>
    </recommendedName>
</protein>
<comment type="subcellular location">
    <subcellularLocation>
        <location evidence="1 9">Nucleus</location>
    </subcellularLocation>
</comment>